<feature type="domain" description="AIG1-type G" evidence="4">
    <location>
        <begin position="1"/>
        <end position="204"/>
    </location>
</feature>
<dbReference type="Pfam" id="PF04548">
    <property type="entry name" value="AIG1"/>
    <property type="match status" value="1"/>
</dbReference>
<name>A0A2T7PQU9_POMCA</name>
<dbReference type="OrthoDB" id="8954335at2759"/>
<evidence type="ECO:0000256" key="3">
    <source>
        <dbReference type="ARBA" id="ARBA00023134"/>
    </source>
</evidence>
<dbReference type="InterPro" id="IPR006703">
    <property type="entry name" value="G_AIG1"/>
</dbReference>
<dbReference type="AlphaFoldDB" id="A0A2T7PQU9"/>
<dbReference type="EMBL" id="PZQS01000002">
    <property type="protein sequence ID" value="PVD35799.1"/>
    <property type="molecule type" value="Genomic_DNA"/>
</dbReference>
<evidence type="ECO:0000256" key="2">
    <source>
        <dbReference type="ARBA" id="ARBA00022741"/>
    </source>
</evidence>
<comment type="caution">
    <text evidence="5">The sequence shown here is derived from an EMBL/GenBank/DDBJ whole genome shotgun (WGS) entry which is preliminary data.</text>
</comment>
<comment type="similarity">
    <text evidence="1">Belongs to the TRAFAC class TrmE-Era-EngA-EngB-Septin-like GTPase superfamily. AIG1/Toc34/Toc159-like paraseptin GTPase family. IAN subfamily.</text>
</comment>
<dbReference type="STRING" id="400727.A0A2T7PQU9"/>
<dbReference type="Gene3D" id="3.40.50.300">
    <property type="entry name" value="P-loop containing nucleotide triphosphate hydrolases"/>
    <property type="match status" value="1"/>
</dbReference>
<accession>A0A2T7PQU9</accession>
<dbReference type="PANTHER" id="PTHR10903">
    <property type="entry name" value="GTPASE, IMAP FAMILY MEMBER-RELATED"/>
    <property type="match status" value="1"/>
</dbReference>
<dbReference type="SUPFAM" id="SSF52540">
    <property type="entry name" value="P-loop containing nucleoside triphosphate hydrolases"/>
    <property type="match status" value="1"/>
</dbReference>
<keyword evidence="3" id="KW-0342">GTP-binding</keyword>
<dbReference type="InterPro" id="IPR045058">
    <property type="entry name" value="GIMA/IAN/Toc"/>
</dbReference>
<protein>
    <recommendedName>
        <fullName evidence="4">AIG1-type G domain-containing protein</fullName>
    </recommendedName>
</protein>
<gene>
    <name evidence="5" type="ORF">C0Q70_02763</name>
</gene>
<evidence type="ECO:0000259" key="4">
    <source>
        <dbReference type="PROSITE" id="PS51720"/>
    </source>
</evidence>
<evidence type="ECO:0000313" key="6">
    <source>
        <dbReference type="Proteomes" id="UP000245119"/>
    </source>
</evidence>
<proteinExistence type="inferred from homology"/>
<dbReference type="PANTHER" id="PTHR10903:SF184">
    <property type="entry name" value="GTP-BINDING PROTEIN A"/>
    <property type="match status" value="1"/>
</dbReference>
<dbReference type="GO" id="GO:0005525">
    <property type="term" value="F:GTP binding"/>
    <property type="evidence" value="ECO:0007669"/>
    <property type="project" value="UniProtKB-KW"/>
</dbReference>
<dbReference type="Proteomes" id="UP000245119">
    <property type="component" value="Linkage Group LG2"/>
</dbReference>
<dbReference type="InterPro" id="IPR027417">
    <property type="entry name" value="P-loop_NTPase"/>
</dbReference>
<organism evidence="5 6">
    <name type="scientific">Pomacea canaliculata</name>
    <name type="common">Golden apple snail</name>
    <dbReference type="NCBI Taxonomy" id="400727"/>
    <lineage>
        <taxon>Eukaryota</taxon>
        <taxon>Metazoa</taxon>
        <taxon>Spiralia</taxon>
        <taxon>Lophotrochozoa</taxon>
        <taxon>Mollusca</taxon>
        <taxon>Gastropoda</taxon>
        <taxon>Caenogastropoda</taxon>
        <taxon>Architaenioglossa</taxon>
        <taxon>Ampullarioidea</taxon>
        <taxon>Ampullariidae</taxon>
        <taxon>Pomacea</taxon>
    </lineage>
</organism>
<dbReference type="PROSITE" id="PS51720">
    <property type="entry name" value="G_AIG1"/>
    <property type="match status" value="1"/>
</dbReference>
<evidence type="ECO:0000313" key="5">
    <source>
        <dbReference type="EMBL" id="PVD35799.1"/>
    </source>
</evidence>
<keyword evidence="6" id="KW-1185">Reference proteome</keyword>
<evidence type="ECO:0000256" key="1">
    <source>
        <dbReference type="ARBA" id="ARBA00008535"/>
    </source>
</evidence>
<keyword evidence="2" id="KW-0547">Nucleotide-binding</keyword>
<reference evidence="5 6" key="1">
    <citation type="submission" date="2018-04" db="EMBL/GenBank/DDBJ databases">
        <title>The genome of golden apple snail Pomacea canaliculata provides insight into stress tolerance and invasive adaptation.</title>
        <authorList>
            <person name="Liu C."/>
            <person name="Liu B."/>
            <person name="Ren Y."/>
            <person name="Zhang Y."/>
            <person name="Wang H."/>
            <person name="Li S."/>
            <person name="Jiang F."/>
            <person name="Yin L."/>
            <person name="Zhang G."/>
            <person name="Qian W."/>
            <person name="Fan W."/>
        </authorList>
    </citation>
    <scope>NUCLEOTIDE SEQUENCE [LARGE SCALE GENOMIC DNA]</scope>
    <source>
        <strain evidence="5">SZHN2017</strain>
        <tissue evidence="5">Muscle</tissue>
    </source>
</reference>
<sequence>MLVGKTGSGKSSLGNLLLGKKGFDPKSGWNSGTQTSHWVKSLLDGVELKITDVPGLSDTHRPEKEILRETAKSVTMVAPGPHVIIFVFSSRERYTQEQHAAYTTMKKFFTDRMCRFMIVVFTAIDDIDDVEGSRMDKLTHKITTAPPNLMEVLKDVENRYIAVENKAPEPDKRKQRLEIISMLQALCLTNKGEHFAIPEKVNALLEEEVQTVQTIQACTREEAENIVKTEIGADKKPALVEKVEKQAKSEGWWCTIL</sequence>